<dbReference type="Gene3D" id="3.30.70.1130">
    <property type="entry name" value="EIF_2_alpha"/>
    <property type="match status" value="1"/>
</dbReference>
<keyword evidence="3" id="KW-0597">Phosphoprotein</keyword>
<dbReference type="OrthoDB" id="1685042at2759"/>
<reference evidence="7 8" key="1">
    <citation type="journal article" name="Sci. Rep.">
        <title>Genome-scale phylogenetic analyses confirm Olpidium as the closest living zoosporic fungus to the non-flagellated, terrestrial fungi.</title>
        <authorList>
            <person name="Chang Y."/>
            <person name="Rochon D."/>
            <person name="Sekimoto S."/>
            <person name="Wang Y."/>
            <person name="Chovatia M."/>
            <person name="Sandor L."/>
            <person name="Salamov A."/>
            <person name="Grigoriev I.V."/>
            <person name="Stajich J.E."/>
            <person name="Spatafora J.W."/>
        </authorList>
    </citation>
    <scope>NUCLEOTIDE SEQUENCE [LARGE SCALE GENOMIC DNA]</scope>
    <source>
        <strain evidence="7">S191</strain>
    </source>
</reference>
<dbReference type="PROSITE" id="PS50126">
    <property type="entry name" value="S1"/>
    <property type="match status" value="1"/>
</dbReference>
<evidence type="ECO:0000313" key="8">
    <source>
        <dbReference type="Proteomes" id="UP000673691"/>
    </source>
</evidence>
<dbReference type="Pfam" id="PF07541">
    <property type="entry name" value="EIF_2_alpha"/>
    <property type="match status" value="1"/>
</dbReference>
<sequence length="528" mass="59252">MAAEPGKFRPAAGNTTNDRSRRRQQNNSRHLRRARGTRRPSARDFRRDLLFVLNYGRFWGVLRCGGVAVRRSGFSAPISGGSSSVVLPYLRRTAMRSPRRLRVSLAAVRREGSLHIYLGSLQLCSPLKHRQWCHVGLQQTWHAASAHRGCDCLIARVAGGAIEYSCASNHRWLSSRGPNPELRPPRVSNAAGRASARAFAMSSPRFQCRMYEARYPEVDDLVMVNVRQIAEMGAYVRLLEYDNIEGMILLSELSRRRIRSIQKLIRVGRNEVVVVLRVDKEKGYIDLSKRRVTPEDVQKCEERYNKSKAVHSIMRHVAEKTNVDLGALYQQIGWPLYRKYQHCFDAFKLAIMEAEKVLDIDLLLASATSAVGVDREHHLLTNEHVSRELLNNIKRRLTPQPIKIRADIEVACYGYEGIDAVKAALIAGEACSTPEVSIKIRLVAPPFYVMITSSLDKAAGIDILERAIVEVDETARSMGGHLAPRAVSESDDQALAALMADLERENTQVSGDDDDEDDDDDSEPDVDV</sequence>
<dbReference type="InterPro" id="IPR003029">
    <property type="entry name" value="S1_domain"/>
</dbReference>
<evidence type="ECO:0000256" key="1">
    <source>
        <dbReference type="ARBA" id="ARBA00007223"/>
    </source>
</evidence>
<accession>A0A8H7ZRM3</accession>
<dbReference type="GO" id="GO:0043022">
    <property type="term" value="F:ribosome binding"/>
    <property type="evidence" value="ECO:0007669"/>
    <property type="project" value="TreeGrafter"/>
</dbReference>
<name>A0A8H7ZRM3_9FUNG</name>
<evidence type="ECO:0000313" key="7">
    <source>
        <dbReference type="EMBL" id="KAG5457965.1"/>
    </source>
</evidence>
<comment type="similarity">
    <text evidence="1">Belongs to the eIF-2-alpha family.</text>
</comment>
<dbReference type="Gene3D" id="1.10.150.190">
    <property type="entry name" value="Translation initiation factor 2, subunit 1, domain 2"/>
    <property type="match status" value="1"/>
</dbReference>
<dbReference type="SUPFAM" id="SSF116742">
    <property type="entry name" value="eIF2alpha middle domain-like"/>
    <property type="match status" value="1"/>
</dbReference>
<dbReference type="InterPro" id="IPR012340">
    <property type="entry name" value="NA-bd_OB-fold"/>
</dbReference>
<dbReference type="FunFam" id="1.10.150.190:FF:000003">
    <property type="entry name" value="Eukaryotic translation initiation factor 2 subunit alpha"/>
    <property type="match status" value="1"/>
</dbReference>
<keyword evidence="2 7" id="KW-0396">Initiation factor</keyword>
<feature type="domain" description="S1 motif" evidence="6">
    <location>
        <begin position="219"/>
        <end position="290"/>
    </location>
</feature>
<dbReference type="GO" id="GO:0005850">
    <property type="term" value="C:eukaryotic translation initiation factor 2 complex"/>
    <property type="evidence" value="ECO:0007669"/>
    <property type="project" value="TreeGrafter"/>
</dbReference>
<protein>
    <submittedName>
        <fullName evidence="7">Eukaryotic translation initiation factor 2 alpha subunit-domain-containing protein</fullName>
    </submittedName>
</protein>
<evidence type="ECO:0000256" key="5">
    <source>
        <dbReference type="SAM" id="MobiDB-lite"/>
    </source>
</evidence>
<dbReference type="GO" id="GO:0003743">
    <property type="term" value="F:translation initiation factor activity"/>
    <property type="evidence" value="ECO:0007669"/>
    <property type="project" value="UniProtKB-KW"/>
</dbReference>
<dbReference type="GO" id="GO:0003723">
    <property type="term" value="F:RNA binding"/>
    <property type="evidence" value="ECO:0007669"/>
    <property type="project" value="InterPro"/>
</dbReference>
<dbReference type="SUPFAM" id="SSF110993">
    <property type="entry name" value="eIF-2-alpha, C-terminal domain"/>
    <property type="match status" value="1"/>
</dbReference>
<dbReference type="Gene3D" id="2.40.50.140">
    <property type="entry name" value="Nucleic acid-binding proteins"/>
    <property type="match status" value="1"/>
</dbReference>
<dbReference type="SMART" id="SM00316">
    <property type="entry name" value="S1"/>
    <property type="match status" value="1"/>
</dbReference>
<evidence type="ECO:0000259" key="6">
    <source>
        <dbReference type="PROSITE" id="PS50126"/>
    </source>
</evidence>
<dbReference type="AlphaFoldDB" id="A0A8H7ZRM3"/>
<dbReference type="InterPro" id="IPR024054">
    <property type="entry name" value="TIF2_asu_middle_sf"/>
</dbReference>
<proteinExistence type="inferred from homology"/>
<dbReference type="Pfam" id="PF00575">
    <property type="entry name" value="S1"/>
    <property type="match status" value="1"/>
</dbReference>
<evidence type="ECO:0000256" key="4">
    <source>
        <dbReference type="ARBA" id="ARBA00022917"/>
    </source>
</evidence>
<dbReference type="InterPro" id="IPR011488">
    <property type="entry name" value="TIF_2_asu"/>
</dbReference>
<evidence type="ECO:0000256" key="3">
    <source>
        <dbReference type="ARBA" id="ARBA00022553"/>
    </source>
</evidence>
<keyword evidence="4" id="KW-0648">Protein biosynthesis</keyword>
<gene>
    <name evidence="7" type="ORF">BJ554DRAFT_1908</name>
</gene>
<dbReference type="Proteomes" id="UP000673691">
    <property type="component" value="Unassembled WGS sequence"/>
</dbReference>
<dbReference type="PANTHER" id="PTHR10602:SF0">
    <property type="entry name" value="EUKARYOTIC TRANSLATION INITIATION FACTOR 2 SUBUNIT 1"/>
    <property type="match status" value="1"/>
</dbReference>
<feature type="compositionally biased region" description="Acidic residues" evidence="5">
    <location>
        <begin position="511"/>
        <end position="528"/>
    </location>
</feature>
<dbReference type="SUPFAM" id="SSF50249">
    <property type="entry name" value="Nucleic acid-binding proteins"/>
    <property type="match status" value="1"/>
</dbReference>
<dbReference type="GO" id="GO:0033290">
    <property type="term" value="C:eukaryotic 48S preinitiation complex"/>
    <property type="evidence" value="ECO:0007669"/>
    <property type="project" value="TreeGrafter"/>
</dbReference>
<dbReference type="PANTHER" id="PTHR10602">
    <property type="entry name" value="EUKARYOTIC TRANSLATION INITIATION FACTOR 2 SUBUNIT 1"/>
    <property type="match status" value="1"/>
</dbReference>
<keyword evidence="8" id="KW-1185">Reference proteome</keyword>
<feature type="region of interest" description="Disordered" evidence="5">
    <location>
        <begin position="503"/>
        <end position="528"/>
    </location>
</feature>
<dbReference type="InterPro" id="IPR044126">
    <property type="entry name" value="S1_IF2_alpha"/>
</dbReference>
<dbReference type="FunFam" id="3.30.70.1130:FF:000001">
    <property type="entry name" value="Eukaryotic translation initiation factor 2 subunit 1"/>
    <property type="match status" value="1"/>
</dbReference>
<dbReference type="CDD" id="cd04452">
    <property type="entry name" value="S1_IF2_alpha"/>
    <property type="match status" value="1"/>
</dbReference>
<evidence type="ECO:0000256" key="2">
    <source>
        <dbReference type="ARBA" id="ARBA00022540"/>
    </source>
</evidence>
<dbReference type="InterPro" id="IPR024055">
    <property type="entry name" value="TIF2_asu_C"/>
</dbReference>
<comment type="caution">
    <text evidence="7">The sequence shown here is derived from an EMBL/GenBank/DDBJ whole genome shotgun (WGS) entry which is preliminary data.</text>
</comment>
<dbReference type="EMBL" id="JAEFCI010009195">
    <property type="protein sequence ID" value="KAG5457965.1"/>
    <property type="molecule type" value="Genomic_DNA"/>
</dbReference>
<feature type="compositionally biased region" description="Basic residues" evidence="5">
    <location>
        <begin position="20"/>
        <end position="39"/>
    </location>
</feature>
<organism evidence="7 8">
    <name type="scientific">Olpidium bornovanus</name>
    <dbReference type="NCBI Taxonomy" id="278681"/>
    <lineage>
        <taxon>Eukaryota</taxon>
        <taxon>Fungi</taxon>
        <taxon>Fungi incertae sedis</taxon>
        <taxon>Olpidiomycota</taxon>
        <taxon>Olpidiomycotina</taxon>
        <taxon>Olpidiomycetes</taxon>
        <taxon>Olpidiales</taxon>
        <taxon>Olpidiaceae</taxon>
        <taxon>Olpidium</taxon>
    </lineage>
</organism>
<dbReference type="FunFam" id="2.40.50.140:FF:000015">
    <property type="entry name" value="Eukaryotic translation initiation factor 2 subunit alpha"/>
    <property type="match status" value="1"/>
</dbReference>
<feature type="region of interest" description="Disordered" evidence="5">
    <location>
        <begin position="1"/>
        <end position="39"/>
    </location>
</feature>